<sequence>AGAPRSYNVQTPRGVLRRNSFHLVKTETDIPHYETEEDTLETPESRPHQIRVQSSAPPPQRTTRSGRPVDRPLRLIEQI</sequence>
<dbReference type="OrthoDB" id="2286242at2759"/>
<feature type="region of interest" description="Disordered" evidence="1">
    <location>
        <begin position="27"/>
        <end position="79"/>
    </location>
</feature>
<feature type="compositionally biased region" description="Polar residues" evidence="1">
    <location>
        <begin position="51"/>
        <end position="65"/>
    </location>
</feature>
<name>A0A8J2PEF0_9HEXA</name>
<dbReference type="EMBL" id="CAJVCH010538339">
    <property type="protein sequence ID" value="CAG7826032.1"/>
    <property type="molecule type" value="Genomic_DNA"/>
</dbReference>
<evidence type="ECO:0000313" key="2">
    <source>
        <dbReference type="EMBL" id="CAG7826032.1"/>
    </source>
</evidence>
<gene>
    <name evidence="2" type="ORF">AFUS01_LOCUS36103</name>
</gene>
<organism evidence="2 3">
    <name type="scientific">Allacma fusca</name>
    <dbReference type="NCBI Taxonomy" id="39272"/>
    <lineage>
        <taxon>Eukaryota</taxon>
        <taxon>Metazoa</taxon>
        <taxon>Ecdysozoa</taxon>
        <taxon>Arthropoda</taxon>
        <taxon>Hexapoda</taxon>
        <taxon>Collembola</taxon>
        <taxon>Symphypleona</taxon>
        <taxon>Sminthuridae</taxon>
        <taxon>Allacma</taxon>
    </lineage>
</organism>
<feature type="compositionally biased region" description="Basic and acidic residues" evidence="1">
    <location>
        <begin position="67"/>
        <end position="79"/>
    </location>
</feature>
<dbReference type="Proteomes" id="UP000708208">
    <property type="component" value="Unassembled WGS sequence"/>
</dbReference>
<reference evidence="2" key="1">
    <citation type="submission" date="2021-06" db="EMBL/GenBank/DDBJ databases">
        <authorList>
            <person name="Hodson N. C."/>
            <person name="Mongue J. A."/>
            <person name="Jaron S. K."/>
        </authorList>
    </citation>
    <scope>NUCLEOTIDE SEQUENCE</scope>
</reference>
<comment type="caution">
    <text evidence="2">The sequence shown here is derived from an EMBL/GenBank/DDBJ whole genome shotgun (WGS) entry which is preliminary data.</text>
</comment>
<accession>A0A8J2PEF0</accession>
<evidence type="ECO:0000256" key="1">
    <source>
        <dbReference type="SAM" id="MobiDB-lite"/>
    </source>
</evidence>
<proteinExistence type="predicted"/>
<evidence type="ECO:0000313" key="3">
    <source>
        <dbReference type="Proteomes" id="UP000708208"/>
    </source>
</evidence>
<feature type="non-terminal residue" evidence="2">
    <location>
        <position position="1"/>
    </location>
</feature>
<protein>
    <submittedName>
        <fullName evidence="2">Uncharacterized protein</fullName>
    </submittedName>
</protein>
<dbReference type="AlphaFoldDB" id="A0A8J2PEF0"/>
<keyword evidence="3" id="KW-1185">Reference proteome</keyword>